<proteinExistence type="predicted"/>
<feature type="non-terminal residue" evidence="3">
    <location>
        <position position="1"/>
    </location>
</feature>
<accession>A0AAD4BMF6</accession>
<feature type="transmembrane region" description="Helical" evidence="2">
    <location>
        <begin position="53"/>
        <end position="80"/>
    </location>
</feature>
<dbReference type="Proteomes" id="UP001194468">
    <property type="component" value="Unassembled WGS sequence"/>
</dbReference>
<keyword evidence="2" id="KW-0472">Membrane</keyword>
<keyword evidence="4" id="KW-1185">Reference proteome</keyword>
<name>A0AAD4BMF6_BOLED</name>
<gene>
    <name evidence="3" type="ORF">L210DRAFT_3453348</name>
</gene>
<keyword evidence="2" id="KW-0812">Transmembrane</keyword>
<reference evidence="3" key="1">
    <citation type="submission" date="2019-10" db="EMBL/GenBank/DDBJ databases">
        <authorList>
            <consortium name="DOE Joint Genome Institute"/>
            <person name="Kuo A."/>
            <person name="Miyauchi S."/>
            <person name="Kiss E."/>
            <person name="Drula E."/>
            <person name="Kohler A."/>
            <person name="Sanchez-Garcia M."/>
            <person name="Andreopoulos B."/>
            <person name="Barry K.W."/>
            <person name="Bonito G."/>
            <person name="Buee M."/>
            <person name="Carver A."/>
            <person name="Chen C."/>
            <person name="Cichocki N."/>
            <person name="Clum A."/>
            <person name="Culley D."/>
            <person name="Crous P.W."/>
            <person name="Fauchery L."/>
            <person name="Girlanda M."/>
            <person name="Hayes R."/>
            <person name="Keri Z."/>
            <person name="LaButti K."/>
            <person name="Lipzen A."/>
            <person name="Lombard V."/>
            <person name="Magnuson J."/>
            <person name="Maillard F."/>
            <person name="Morin E."/>
            <person name="Murat C."/>
            <person name="Nolan M."/>
            <person name="Ohm R."/>
            <person name="Pangilinan J."/>
            <person name="Pereira M."/>
            <person name="Perotto S."/>
            <person name="Peter M."/>
            <person name="Riley R."/>
            <person name="Sitrit Y."/>
            <person name="Stielow B."/>
            <person name="Szollosi G."/>
            <person name="Zifcakova L."/>
            <person name="Stursova M."/>
            <person name="Spatafora J.W."/>
            <person name="Tedersoo L."/>
            <person name="Vaario L.-M."/>
            <person name="Yamada A."/>
            <person name="Yan M."/>
            <person name="Wang P."/>
            <person name="Xu J."/>
            <person name="Bruns T."/>
            <person name="Baldrian P."/>
            <person name="Vilgalys R."/>
            <person name="Henrissat B."/>
            <person name="Grigoriev I.V."/>
            <person name="Hibbett D."/>
            <person name="Nagy L.G."/>
            <person name="Martin F.M."/>
        </authorList>
    </citation>
    <scope>NUCLEOTIDE SEQUENCE</scope>
    <source>
        <strain evidence="3">BED1</strain>
    </source>
</reference>
<evidence type="ECO:0000256" key="2">
    <source>
        <dbReference type="SAM" id="Phobius"/>
    </source>
</evidence>
<feature type="compositionally biased region" description="Polar residues" evidence="1">
    <location>
        <begin position="98"/>
        <end position="107"/>
    </location>
</feature>
<keyword evidence="2" id="KW-1133">Transmembrane helix</keyword>
<evidence type="ECO:0000313" key="3">
    <source>
        <dbReference type="EMBL" id="KAF8435077.1"/>
    </source>
</evidence>
<dbReference type="AlphaFoldDB" id="A0AAD4BMF6"/>
<dbReference type="EMBL" id="WHUW01000026">
    <property type="protein sequence ID" value="KAF8435077.1"/>
    <property type="molecule type" value="Genomic_DNA"/>
</dbReference>
<organism evidence="3 4">
    <name type="scientific">Boletus edulis BED1</name>
    <dbReference type="NCBI Taxonomy" id="1328754"/>
    <lineage>
        <taxon>Eukaryota</taxon>
        <taxon>Fungi</taxon>
        <taxon>Dikarya</taxon>
        <taxon>Basidiomycota</taxon>
        <taxon>Agaricomycotina</taxon>
        <taxon>Agaricomycetes</taxon>
        <taxon>Agaricomycetidae</taxon>
        <taxon>Boletales</taxon>
        <taxon>Boletineae</taxon>
        <taxon>Boletaceae</taxon>
        <taxon>Boletoideae</taxon>
        <taxon>Boletus</taxon>
    </lineage>
</organism>
<protein>
    <submittedName>
        <fullName evidence="3">Uncharacterized protein</fullName>
    </submittedName>
</protein>
<feature type="region of interest" description="Disordered" evidence="1">
    <location>
        <begin position="98"/>
        <end position="137"/>
    </location>
</feature>
<comment type="caution">
    <text evidence="3">The sequence shown here is derived from an EMBL/GenBank/DDBJ whole genome shotgun (WGS) entry which is preliminary data.</text>
</comment>
<reference evidence="3" key="2">
    <citation type="journal article" date="2020" name="Nat. Commun.">
        <title>Large-scale genome sequencing of mycorrhizal fungi provides insights into the early evolution of symbiotic traits.</title>
        <authorList>
            <person name="Miyauchi S."/>
            <person name="Kiss E."/>
            <person name="Kuo A."/>
            <person name="Drula E."/>
            <person name="Kohler A."/>
            <person name="Sanchez-Garcia M."/>
            <person name="Morin E."/>
            <person name="Andreopoulos B."/>
            <person name="Barry K.W."/>
            <person name="Bonito G."/>
            <person name="Buee M."/>
            <person name="Carver A."/>
            <person name="Chen C."/>
            <person name="Cichocki N."/>
            <person name="Clum A."/>
            <person name="Culley D."/>
            <person name="Crous P.W."/>
            <person name="Fauchery L."/>
            <person name="Girlanda M."/>
            <person name="Hayes R.D."/>
            <person name="Keri Z."/>
            <person name="LaButti K."/>
            <person name="Lipzen A."/>
            <person name="Lombard V."/>
            <person name="Magnuson J."/>
            <person name="Maillard F."/>
            <person name="Murat C."/>
            <person name="Nolan M."/>
            <person name="Ohm R.A."/>
            <person name="Pangilinan J."/>
            <person name="Pereira M.F."/>
            <person name="Perotto S."/>
            <person name="Peter M."/>
            <person name="Pfister S."/>
            <person name="Riley R."/>
            <person name="Sitrit Y."/>
            <person name="Stielow J.B."/>
            <person name="Szollosi G."/>
            <person name="Zifcakova L."/>
            <person name="Stursova M."/>
            <person name="Spatafora J.W."/>
            <person name="Tedersoo L."/>
            <person name="Vaario L.M."/>
            <person name="Yamada A."/>
            <person name="Yan M."/>
            <person name="Wang P."/>
            <person name="Xu J."/>
            <person name="Bruns T."/>
            <person name="Baldrian P."/>
            <person name="Vilgalys R."/>
            <person name="Dunand C."/>
            <person name="Henrissat B."/>
            <person name="Grigoriev I.V."/>
            <person name="Hibbett D."/>
            <person name="Nagy L.G."/>
            <person name="Martin F.M."/>
        </authorList>
    </citation>
    <scope>NUCLEOTIDE SEQUENCE</scope>
    <source>
        <strain evidence="3">BED1</strain>
    </source>
</reference>
<evidence type="ECO:0000256" key="1">
    <source>
        <dbReference type="SAM" id="MobiDB-lite"/>
    </source>
</evidence>
<evidence type="ECO:0000313" key="4">
    <source>
        <dbReference type="Proteomes" id="UP001194468"/>
    </source>
</evidence>
<sequence>VRIKPQIKYLRVPDTLLDAVKEEQARAREVGRSARGAGPGTRGTPPLSLRVPLFLHALLILIRPLIAFLFFFLLCFYIYIPSSITSVVTSTPPFFDSTTHVPTTLRQTSTGGRGLPTRGRGNARGTGPRGARGRGRG</sequence>